<dbReference type="RefSeq" id="WP_408079929.1">
    <property type="nucleotide sequence ID" value="NZ_JBELQC010000003.1"/>
</dbReference>
<dbReference type="InterPro" id="IPR029058">
    <property type="entry name" value="AB_hydrolase_fold"/>
</dbReference>
<evidence type="ECO:0000256" key="1">
    <source>
        <dbReference type="SAM" id="MobiDB-lite"/>
    </source>
</evidence>
<dbReference type="SUPFAM" id="SSF53474">
    <property type="entry name" value="alpha/beta-Hydrolases"/>
    <property type="match status" value="1"/>
</dbReference>
<dbReference type="EMBL" id="JBELQC010000003">
    <property type="protein sequence ID" value="MFL9842348.1"/>
    <property type="molecule type" value="Genomic_DNA"/>
</dbReference>
<feature type="signal peptide" evidence="2">
    <location>
        <begin position="1"/>
        <end position="25"/>
    </location>
</feature>
<feature type="chain" id="PRO_5046167208" description="Alpha/beta hydrolase family protein" evidence="2">
    <location>
        <begin position="26"/>
        <end position="264"/>
    </location>
</feature>
<keyword evidence="2" id="KW-0732">Signal</keyword>
<protein>
    <recommendedName>
        <fullName evidence="5">Alpha/beta hydrolase family protein</fullName>
    </recommendedName>
</protein>
<comment type="caution">
    <text evidence="3">The sequence shown here is derived from an EMBL/GenBank/DDBJ whole genome shotgun (WGS) entry which is preliminary data.</text>
</comment>
<keyword evidence="4" id="KW-1185">Reference proteome</keyword>
<name>A0ABW8YQE1_9SPHN</name>
<evidence type="ECO:0000256" key="2">
    <source>
        <dbReference type="SAM" id="SignalP"/>
    </source>
</evidence>
<evidence type="ECO:0008006" key="5">
    <source>
        <dbReference type="Google" id="ProtNLM"/>
    </source>
</evidence>
<accession>A0ABW8YQE1</accession>
<feature type="region of interest" description="Disordered" evidence="1">
    <location>
        <begin position="80"/>
        <end position="102"/>
    </location>
</feature>
<reference evidence="3 4" key="1">
    <citation type="submission" date="2024-06" db="EMBL/GenBank/DDBJ databases">
        <authorList>
            <person name="Kaempfer P."/>
            <person name="Viver T."/>
        </authorList>
    </citation>
    <scope>NUCLEOTIDE SEQUENCE [LARGE SCALE GENOMIC DNA]</scope>
    <source>
        <strain evidence="3 4">ST-64</strain>
    </source>
</reference>
<dbReference type="Gene3D" id="3.40.50.1820">
    <property type="entry name" value="alpha/beta hydrolase"/>
    <property type="match status" value="1"/>
</dbReference>
<gene>
    <name evidence="3" type="ORF">ABS767_15360</name>
</gene>
<dbReference type="PROSITE" id="PS51257">
    <property type="entry name" value="PROKAR_LIPOPROTEIN"/>
    <property type="match status" value="1"/>
</dbReference>
<organism evidence="3 4">
    <name type="scientific">Sphingomonas plantiphila</name>
    <dbReference type="NCBI Taxonomy" id="3163295"/>
    <lineage>
        <taxon>Bacteria</taxon>
        <taxon>Pseudomonadati</taxon>
        <taxon>Pseudomonadota</taxon>
        <taxon>Alphaproteobacteria</taxon>
        <taxon>Sphingomonadales</taxon>
        <taxon>Sphingomonadaceae</taxon>
        <taxon>Sphingomonas</taxon>
    </lineage>
</organism>
<evidence type="ECO:0000313" key="4">
    <source>
        <dbReference type="Proteomes" id="UP001629244"/>
    </source>
</evidence>
<proteinExistence type="predicted"/>
<evidence type="ECO:0000313" key="3">
    <source>
        <dbReference type="EMBL" id="MFL9842348.1"/>
    </source>
</evidence>
<dbReference type="Proteomes" id="UP001629244">
    <property type="component" value="Unassembled WGS sequence"/>
</dbReference>
<sequence>MRSSLLLLAPLLLAGCAATTSKVPAPNLFTQSYGKSPRSASTLYVVVHGDGVRTSIDTSAFVESLAAAEPDSAVVRLLRPGYSDGKGGQSPGVRGTSSTDDYTPERVAAVGDAIAALRQRYRRARVVAIGEAGGAIVIANLAGLRPRLLDGIVLVSCPCALPEWRKYIAGREPNEPRWREKLVSLDPLQTAGGIQPGLRAAILIGGADTRIPARFSRSYAEALSLRGIATDFRILPDRTAPVLDDPQVIEAARRLAAALPKTRS</sequence>